<dbReference type="RefSeq" id="WP_068691304.1">
    <property type="nucleotide sequence ID" value="NZ_CP063196.1"/>
</dbReference>
<dbReference type="PROSITE" id="PS51740">
    <property type="entry name" value="SPOVT_ABRB"/>
    <property type="match status" value="1"/>
</dbReference>
<proteinExistence type="predicted"/>
<evidence type="ECO:0000313" key="2">
    <source>
        <dbReference type="EMBL" id="UOE18799.1"/>
    </source>
</evidence>
<dbReference type="InterPro" id="IPR037914">
    <property type="entry name" value="SpoVT-AbrB_sf"/>
</dbReference>
<accession>A0A399FXW3</accession>
<keyword evidence="2" id="KW-0238">DNA-binding</keyword>
<dbReference type="InterPro" id="IPR007159">
    <property type="entry name" value="SpoVT-AbrB_dom"/>
</dbReference>
<keyword evidence="3" id="KW-1185">Reference proteome</keyword>
<dbReference type="EMBL" id="CP063196">
    <property type="protein sequence ID" value="UOE18799.1"/>
    <property type="molecule type" value="Genomic_DNA"/>
</dbReference>
<dbReference type="SMART" id="SM00966">
    <property type="entry name" value="SpoVT_AbrB"/>
    <property type="match status" value="1"/>
</dbReference>
<protein>
    <submittedName>
        <fullName evidence="2">AbrB/MazE/SpoVT family DNA-binding domain-containing protein</fullName>
    </submittedName>
</protein>
<sequence>MSGKVKVERRRARRPGRISTKHQVTIPVAQLEEAGLAPGDEVEFVVTSPGRIEIRRPRSRFESVIGTVPHLEDYVDIDELRNEWER</sequence>
<feature type="compositionally biased region" description="Basic residues" evidence="1">
    <location>
        <begin position="7"/>
        <end position="20"/>
    </location>
</feature>
<dbReference type="Pfam" id="PF04014">
    <property type="entry name" value="MazE_antitoxin"/>
    <property type="match status" value="1"/>
</dbReference>
<organism evidence="2 3">
    <name type="scientific">Thermobifida halotolerans</name>
    <dbReference type="NCBI Taxonomy" id="483545"/>
    <lineage>
        <taxon>Bacteria</taxon>
        <taxon>Bacillati</taxon>
        <taxon>Actinomycetota</taxon>
        <taxon>Actinomycetes</taxon>
        <taxon>Streptosporangiales</taxon>
        <taxon>Nocardiopsidaceae</taxon>
        <taxon>Thermobifida</taxon>
    </lineage>
</organism>
<dbReference type="GO" id="GO:0003677">
    <property type="term" value="F:DNA binding"/>
    <property type="evidence" value="ECO:0007669"/>
    <property type="project" value="UniProtKB-UniRule"/>
</dbReference>
<dbReference type="AlphaFoldDB" id="A0A399FXW3"/>
<dbReference type="KEGG" id="thao:NI17_018755"/>
<evidence type="ECO:0000313" key="3">
    <source>
        <dbReference type="Proteomes" id="UP000265719"/>
    </source>
</evidence>
<dbReference type="SUPFAM" id="SSF89447">
    <property type="entry name" value="AbrB/MazE/MraZ-like"/>
    <property type="match status" value="1"/>
</dbReference>
<evidence type="ECO:0000256" key="1">
    <source>
        <dbReference type="SAM" id="MobiDB-lite"/>
    </source>
</evidence>
<name>A0A399FXW3_9ACTN</name>
<gene>
    <name evidence="2" type="ORF">NI17_018755</name>
</gene>
<feature type="region of interest" description="Disordered" evidence="1">
    <location>
        <begin position="1"/>
        <end position="21"/>
    </location>
</feature>
<dbReference type="OrthoDB" id="3541459at2"/>
<dbReference type="Proteomes" id="UP000265719">
    <property type="component" value="Chromosome"/>
</dbReference>
<reference evidence="2" key="1">
    <citation type="submission" date="2020-10" db="EMBL/GenBank/DDBJ databases">
        <title>De novo genome project of the cellulose decomposer Thermobifida halotolerans type strain.</title>
        <authorList>
            <person name="Nagy I."/>
            <person name="Horvath B."/>
            <person name="Kukolya J."/>
            <person name="Nagy I."/>
            <person name="Orsini M."/>
        </authorList>
    </citation>
    <scope>NUCLEOTIDE SEQUENCE</scope>
    <source>
        <strain evidence="2">DSM 44931</strain>
    </source>
</reference>
<dbReference type="Gene3D" id="2.10.260.10">
    <property type="match status" value="1"/>
</dbReference>